<reference evidence="2" key="1">
    <citation type="submission" date="2018-05" db="EMBL/GenBank/DDBJ databases">
        <authorList>
            <person name="Lanie J.A."/>
            <person name="Ng W.-L."/>
            <person name="Kazmierczak K.M."/>
            <person name="Andrzejewski T.M."/>
            <person name="Davidsen T.M."/>
            <person name="Wayne K.J."/>
            <person name="Tettelin H."/>
            <person name="Glass J.I."/>
            <person name="Rusch D."/>
            <person name="Podicherti R."/>
            <person name="Tsui H.-C.T."/>
            <person name="Winkler M.E."/>
        </authorList>
    </citation>
    <scope>NUCLEOTIDE SEQUENCE</scope>
</reference>
<dbReference type="AlphaFoldDB" id="A0A381X5W8"/>
<sequence>MAALPESWIPAQIKSLGRWSNKHRSGAFAGLTFAVSVSLALFFGLSNLSEPDPKLTYEIVRETDVLDVRTPVEDLQITFQNEDIQGENLNLRIYAMRVINNGEVDILQTQFDQDQAWGLQVVGGRVIEARPIEASSSYLNEKSNPQVSSQNVVQFDQAIVEKGQFFAFNMLVVHAKDVTPEIVALGKIAGIDEIVVTRAPVEVEGPGFLSDLFAGGWAVQLVRAILFLMGAAVVLGLLAAAVMFYDFLTAALRRRRIENSVVVKTLTSQKQRNLLSEVYLNHGMTGVSDLREKLSSTEQLQLEAATLGTVVLAGDSEFRIPPAYYSAASLEDAEVLSRDKEDALTADPEFQERLELFLQELSASNRIF</sequence>
<proteinExistence type="predicted"/>
<organism evidence="2">
    <name type="scientific">marine metagenome</name>
    <dbReference type="NCBI Taxonomy" id="408172"/>
    <lineage>
        <taxon>unclassified sequences</taxon>
        <taxon>metagenomes</taxon>
        <taxon>ecological metagenomes</taxon>
    </lineage>
</organism>
<dbReference type="EMBL" id="UINC01014038">
    <property type="protein sequence ID" value="SVA60156.1"/>
    <property type="molecule type" value="Genomic_DNA"/>
</dbReference>
<feature type="transmembrane region" description="Helical" evidence="1">
    <location>
        <begin position="224"/>
        <end position="248"/>
    </location>
</feature>
<evidence type="ECO:0000256" key="1">
    <source>
        <dbReference type="SAM" id="Phobius"/>
    </source>
</evidence>
<gene>
    <name evidence="2" type="ORF">METZ01_LOCUS113010</name>
</gene>
<evidence type="ECO:0000313" key="2">
    <source>
        <dbReference type="EMBL" id="SVA60156.1"/>
    </source>
</evidence>
<protein>
    <submittedName>
        <fullName evidence="2">Uncharacterized protein</fullName>
    </submittedName>
</protein>
<accession>A0A381X5W8</accession>
<keyword evidence="1" id="KW-1133">Transmembrane helix</keyword>
<keyword evidence="1" id="KW-0472">Membrane</keyword>
<keyword evidence="1" id="KW-0812">Transmembrane</keyword>
<name>A0A381X5W8_9ZZZZ</name>
<feature type="transmembrane region" description="Helical" evidence="1">
    <location>
        <begin position="26"/>
        <end position="45"/>
    </location>
</feature>